<dbReference type="AlphaFoldDB" id="A0A7E4UYI8"/>
<keyword evidence="2" id="KW-1133">Transmembrane helix</keyword>
<dbReference type="Proteomes" id="UP000492821">
    <property type="component" value="Unassembled WGS sequence"/>
</dbReference>
<keyword evidence="2" id="KW-0812">Transmembrane</keyword>
<evidence type="ECO:0000313" key="4">
    <source>
        <dbReference type="WBParaSite" id="Pan_g14029.t1"/>
    </source>
</evidence>
<sequence length="230" mass="24860">MLVKLSESFVLTSLLYTLHILATASGIVFLFINCCFKRSQKSTNQKATPAATAVGDDLATAVPKPDEIVKTDRTQEETDLTQEISQVEPNDTNPAPEISPYPFEIINKGYGIHKKKRPPWAPQVGESHKKRRTRRKSKRNAIAPTPKATNEAESIQQPSKLPPETPRMAESKPIEDPAKGNSGTAPKSLHKASIEIAGVEPTQDSIASTQPSNLTPPPDPVGANLPIATG</sequence>
<feature type="transmembrane region" description="Helical" evidence="2">
    <location>
        <begin position="14"/>
        <end position="36"/>
    </location>
</feature>
<name>A0A7E4UYI8_PANRE</name>
<reference evidence="3" key="1">
    <citation type="journal article" date="2013" name="Genetics">
        <title>The draft genome and transcriptome of Panagrellus redivivus are shaped by the harsh demands of a free-living lifestyle.</title>
        <authorList>
            <person name="Srinivasan J."/>
            <person name="Dillman A.R."/>
            <person name="Macchietto M.G."/>
            <person name="Heikkinen L."/>
            <person name="Lakso M."/>
            <person name="Fracchia K.M."/>
            <person name="Antoshechkin I."/>
            <person name="Mortazavi A."/>
            <person name="Wong G."/>
            <person name="Sternberg P.W."/>
        </authorList>
    </citation>
    <scope>NUCLEOTIDE SEQUENCE [LARGE SCALE GENOMIC DNA]</scope>
    <source>
        <strain evidence="3">MT8872</strain>
    </source>
</reference>
<accession>A0A7E4UYI8</accession>
<feature type="region of interest" description="Disordered" evidence="1">
    <location>
        <begin position="71"/>
        <end position="100"/>
    </location>
</feature>
<proteinExistence type="predicted"/>
<keyword evidence="2" id="KW-0472">Membrane</keyword>
<feature type="compositionally biased region" description="Polar residues" evidence="1">
    <location>
        <begin position="81"/>
        <end position="93"/>
    </location>
</feature>
<evidence type="ECO:0000256" key="2">
    <source>
        <dbReference type="SAM" id="Phobius"/>
    </source>
</evidence>
<feature type="compositionally biased region" description="Polar residues" evidence="1">
    <location>
        <begin position="202"/>
        <end position="213"/>
    </location>
</feature>
<feature type="compositionally biased region" description="Polar residues" evidence="1">
    <location>
        <begin position="147"/>
        <end position="159"/>
    </location>
</feature>
<evidence type="ECO:0000313" key="3">
    <source>
        <dbReference type="Proteomes" id="UP000492821"/>
    </source>
</evidence>
<keyword evidence="3" id="KW-1185">Reference proteome</keyword>
<feature type="compositionally biased region" description="Basic and acidic residues" evidence="1">
    <location>
        <begin position="167"/>
        <end position="178"/>
    </location>
</feature>
<feature type="compositionally biased region" description="Basic residues" evidence="1">
    <location>
        <begin position="128"/>
        <end position="139"/>
    </location>
</feature>
<evidence type="ECO:0000256" key="1">
    <source>
        <dbReference type="SAM" id="MobiDB-lite"/>
    </source>
</evidence>
<reference evidence="4" key="2">
    <citation type="submission" date="2020-10" db="UniProtKB">
        <authorList>
            <consortium name="WormBaseParasite"/>
        </authorList>
    </citation>
    <scope>IDENTIFICATION</scope>
</reference>
<feature type="region of interest" description="Disordered" evidence="1">
    <location>
        <begin position="112"/>
        <end position="230"/>
    </location>
</feature>
<organism evidence="3 4">
    <name type="scientific">Panagrellus redivivus</name>
    <name type="common">Microworm</name>
    <dbReference type="NCBI Taxonomy" id="6233"/>
    <lineage>
        <taxon>Eukaryota</taxon>
        <taxon>Metazoa</taxon>
        <taxon>Ecdysozoa</taxon>
        <taxon>Nematoda</taxon>
        <taxon>Chromadorea</taxon>
        <taxon>Rhabditida</taxon>
        <taxon>Tylenchina</taxon>
        <taxon>Panagrolaimomorpha</taxon>
        <taxon>Panagrolaimoidea</taxon>
        <taxon>Panagrolaimidae</taxon>
        <taxon>Panagrellus</taxon>
    </lineage>
</organism>
<dbReference type="WBParaSite" id="Pan_g14029.t1">
    <property type="protein sequence ID" value="Pan_g14029.t1"/>
    <property type="gene ID" value="Pan_g14029"/>
</dbReference>
<protein>
    <submittedName>
        <fullName evidence="4">Uncharacterized protein</fullName>
    </submittedName>
</protein>